<dbReference type="GO" id="GO:0003677">
    <property type="term" value="F:DNA binding"/>
    <property type="evidence" value="ECO:0007669"/>
    <property type="project" value="TreeGrafter"/>
</dbReference>
<evidence type="ECO:0000256" key="2">
    <source>
        <dbReference type="ARBA" id="ARBA00022880"/>
    </source>
</evidence>
<proteinExistence type="predicted"/>
<dbReference type="InterPro" id="IPR044998">
    <property type="entry name" value="Timeless"/>
</dbReference>
<dbReference type="Pfam" id="PF04821">
    <property type="entry name" value="TIMELESS"/>
    <property type="match status" value="1"/>
</dbReference>
<comment type="caution">
    <text evidence="7">The sequence shown here is derived from an EMBL/GenBank/DDBJ whole genome shotgun (WGS) entry which is preliminary data.</text>
</comment>
<dbReference type="InterPro" id="IPR006906">
    <property type="entry name" value="Timeless_N"/>
</dbReference>
<feature type="region of interest" description="Disordered" evidence="5">
    <location>
        <begin position="730"/>
        <end position="764"/>
    </location>
</feature>
<accession>A0A8H3X3E8</accession>
<comment type="subcellular location">
    <subcellularLocation>
        <location evidence="1">Nucleus</location>
    </subcellularLocation>
</comment>
<reference evidence="7 8" key="1">
    <citation type="journal article" date="2019" name="Environ. Microbiol.">
        <title>At the nexus of three kingdoms: the genome of the mycorrhizal fungus Gigaspora margarita provides insights into plant, endobacterial and fungal interactions.</title>
        <authorList>
            <person name="Venice F."/>
            <person name="Ghignone S."/>
            <person name="Salvioli di Fossalunga A."/>
            <person name="Amselem J."/>
            <person name="Novero M."/>
            <person name="Xianan X."/>
            <person name="Sedzielewska Toro K."/>
            <person name="Morin E."/>
            <person name="Lipzen A."/>
            <person name="Grigoriev I.V."/>
            <person name="Henrissat B."/>
            <person name="Martin F.M."/>
            <person name="Bonfante P."/>
        </authorList>
    </citation>
    <scope>NUCLEOTIDE SEQUENCE [LARGE SCALE GENOMIC DNA]</scope>
    <source>
        <strain evidence="7 8">BEG34</strain>
    </source>
</reference>
<dbReference type="EMBL" id="WTPW01002226">
    <property type="protein sequence ID" value="KAF0391244.1"/>
    <property type="molecule type" value="Genomic_DNA"/>
</dbReference>
<dbReference type="GO" id="GO:0006281">
    <property type="term" value="P:DNA repair"/>
    <property type="evidence" value="ECO:0007669"/>
    <property type="project" value="TreeGrafter"/>
</dbReference>
<gene>
    <name evidence="7" type="ORF">F8M41_010774</name>
</gene>
<evidence type="ECO:0000259" key="6">
    <source>
        <dbReference type="Pfam" id="PF04821"/>
    </source>
</evidence>
<keyword evidence="3" id="KW-0539">Nucleus</keyword>
<dbReference type="GO" id="GO:0043111">
    <property type="term" value="P:replication fork arrest"/>
    <property type="evidence" value="ECO:0007669"/>
    <property type="project" value="TreeGrafter"/>
</dbReference>
<evidence type="ECO:0000256" key="5">
    <source>
        <dbReference type="SAM" id="MobiDB-lite"/>
    </source>
</evidence>
<evidence type="ECO:0000313" key="8">
    <source>
        <dbReference type="Proteomes" id="UP000439903"/>
    </source>
</evidence>
<keyword evidence="2" id="KW-0236">DNA replication inhibitor</keyword>
<dbReference type="GO" id="GO:0000076">
    <property type="term" value="P:DNA replication checkpoint signaling"/>
    <property type="evidence" value="ECO:0007669"/>
    <property type="project" value="TreeGrafter"/>
</dbReference>
<sequence>MEVDEDLSLSDQIFSICNSLGKYERVIGSDNKVSQKYELGEECLGCLKDMKEILRYNDPTALAVYCELWRLKIIEKDLIPIILLNKDPCDSTQSSLTLACIEIIVRMTWPHDLSTEIDILNEEEVDISQINRATRERVKSQYDYKVTFTQNPEILRIIHDFLKSFLLVEKRERTQKDNQNIRLLLHLFRNLVAIKDLTDYNIPRTTLQNQLIILYEKEGIFKTLFNLASDNKELSQWNTIIQEIFYHVFYDIEPQSLLKNPREEAETRAKKLLKEEQVKKSKNQNKDSRYNGSIWIKVPPGKDLIIHKRDGMQGNGPKVLDNLKKRKYEKTLLSDELDKKKRDSIIHDQEAYQCLKSIAIHFFTKTFNAFVVSVRKKLESLQDEHPLHSIHFFYIVWFFLEFRNLLQNNTSPTEEDESELEELKNSYYSFDLVNAIMDYQGFILVFEKIFFFKHNKRWSDLHFGLDCLRQMLLTARAMKRFDDKQMRYKAEYILNKIYYEEGYLKMMLSLAKEFKDQSFGYLQSLIATIHILFERLESCSETTFEIQEVSRTKQRSHSEMEEDPCADDHYEDVIEYVKVNRENSKEHKLAFEEFQMGLVNESIISTYCSLLEYYERIDSESLYHITTAFHRIIIRCSADTIFFKLSILELLNRISIHFEGLQKLSASQNEFKDFIRLVSESFFNYAEKNDLMYCEVFCPKTTRNWRCLKYGYDYFDISVSEKLRLKEIAEQESASNSDSDEISNGHEEYNETQKDENENKDSDL</sequence>
<feature type="compositionally biased region" description="Basic and acidic residues" evidence="5">
    <location>
        <begin position="743"/>
        <end position="764"/>
    </location>
</feature>
<dbReference type="Proteomes" id="UP000439903">
    <property type="component" value="Unassembled WGS sequence"/>
</dbReference>
<dbReference type="AlphaFoldDB" id="A0A8H3X3E8"/>
<dbReference type="PANTHER" id="PTHR22940:SF4">
    <property type="entry name" value="PROTEIN TIMELESS HOMOLOG"/>
    <property type="match status" value="1"/>
</dbReference>
<evidence type="ECO:0000313" key="7">
    <source>
        <dbReference type="EMBL" id="KAF0391244.1"/>
    </source>
</evidence>
<organism evidence="7 8">
    <name type="scientific">Gigaspora margarita</name>
    <dbReference type="NCBI Taxonomy" id="4874"/>
    <lineage>
        <taxon>Eukaryota</taxon>
        <taxon>Fungi</taxon>
        <taxon>Fungi incertae sedis</taxon>
        <taxon>Mucoromycota</taxon>
        <taxon>Glomeromycotina</taxon>
        <taxon>Glomeromycetes</taxon>
        <taxon>Diversisporales</taxon>
        <taxon>Gigasporaceae</taxon>
        <taxon>Gigaspora</taxon>
    </lineage>
</organism>
<keyword evidence="8" id="KW-1185">Reference proteome</keyword>
<evidence type="ECO:0000256" key="3">
    <source>
        <dbReference type="ARBA" id="ARBA00023242"/>
    </source>
</evidence>
<keyword evidence="4" id="KW-0131">Cell cycle</keyword>
<protein>
    <submittedName>
        <fullName evidence="7">Timeless-domain-containing protein</fullName>
    </submittedName>
</protein>
<feature type="domain" description="Timeless N-terminal" evidence="6">
    <location>
        <begin position="36"/>
        <end position="295"/>
    </location>
</feature>
<dbReference type="OrthoDB" id="310853at2759"/>
<name>A0A8H3X3E8_GIGMA</name>
<evidence type="ECO:0000256" key="1">
    <source>
        <dbReference type="ARBA" id="ARBA00004123"/>
    </source>
</evidence>
<dbReference type="GO" id="GO:0031298">
    <property type="term" value="C:replication fork protection complex"/>
    <property type="evidence" value="ECO:0007669"/>
    <property type="project" value="TreeGrafter"/>
</dbReference>
<dbReference type="PANTHER" id="PTHR22940">
    <property type="entry name" value="TIMEOUT/TIMELESS-2"/>
    <property type="match status" value="1"/>
</dbReference>
<evidence type="ECO:0000256" key="4">
    <source>
        <dbReference type="ARBA" id="ARBA00023306"/>
    </source>
</evidence>